<keyword evidence="2 3" id="KW-0067">ATP-binding</keyword>
<gene>
    <name evidence="6" type="ORF">Cvel_12623</name>
</gene>
<feature type="domain" description="AAA+ ATPase" evidence="5">
    <location>
        <begin position="359"/>
        <end position="495"/>
    </location>
</feature>
<dbReference type="Gene3D" id="3.40.50.300">
    <property type="entry name" value="P-loop containing nucleotide triphosphate hydrolases"/>
    <property type="match status" value="1"/>
</dbReference>
<protein>
    <recommendedName>
        <fullName evidence="5">AAA+ ATPase domain-containing protein</fullName>
    </recommendedName>
</protein>
<dbReference type="Pfam" id="PF00004">
    <property type="entry name" value="AAA"/>
    <property type="match status" value="1"/>
</dbReference>
<evidence type="ECO:0000256" key="3">
    <source>
        <dbReference type="RuleBase" id="RU003651"/>
    </source>
</evidence>
<dbReference type="FunFam" id="3.40.50.300:FF:002588">
    <property type="entry name" value="ATPase, AAA family"/>
    <property type="match status" value="1"/>
</dbReference>
<dbReference type="SMART" id="SM00382">
    <property type="entry name" value="AAA"/>
    <property type="match status" value="1"/>
</dbReference>
<dbReference type="PANTHER" id="PTHR23074">
    <property type="entry name" value="AAA DOMAIN-CONTAINING"/>
    <property type="match status" value="1"/>
</dbReference>
<dbReference type="InterPro" id="IPR003960">
    <property type="entry name" value="ATPase_AAA_CS"/>
</dbReference>
<feature type="region of interest" description="Disordered" evidence="4">
    <location>
        <begin position="92"/>
        <end position="111"/>
    </location>
</feature>
<evidence type="ECO:0000256" key="4">
    <source>
        <dbReference type="SAM" id="MobiDB-lite"/>
    </source>
</evidence>
<dbReference type="InterPro" id="IPR015415">
    <property type="entry name" value="Spast_Vps4_C"/>
</dbReference>
<dbReference type="InterPro" id="IPR003959">
    <property type="entry name" value="ATPase_AAA_core"/>
</dbReference>
<dbReference type="EMBL" id="CDMZ01005769">
    <property type="protein sequence ID" value="CEM54245.1"/>
    <property type="molecule type" value="Genomic_DNA"/>
</dbReference>
<feature type="compositionally biased region" description="Basic and acidic residues" evidence="4">
    <location>
        <begin position="166"/>
        <end position="183"/>
    </location>
</feature>
<dbReference type="AlphaFoldDB" id="A0A0G4IAP8"/>
<dbReference type="Gene3D" id="1.10.8.60">
    <property type="match status" value="1"/>
</dbReference>
<sequence>MESLGTEGEEEVSKIAVTYQALWDHFEEEESLVSRGGGHKGRFLEAAATLSDLCWRLRRSGCTTEMGERGGAGSGVEQLSSDFNHVIQQVERRAAKGGGEEMKRERRARGGDKQEVSWCVSRAAARRAVLEAERCVPREEMGEEKAQRRAACPLLFRSSSQAVPQTEKDRDRERGGWGAEREASFSSAYGGASRYPPGAAASGPMEYGGGGVGIRGERETDRETKGDELLGFRSAADMLGIRRQRLEEETEEKGGGGKGGLVDKTMRKIVSGGGGGKKGGKENGEKDGDGVTLLEELGLEDENLEEHHAQAVKNMILCRSANPIREEDIAGLEETRQIVRESIIEPVQRPDLFTGLLRPPRGILLYGPPGCGKTTVAKWVASEAQATFFEVTPSSLTNKFFGESEKLVKALWKVATALAPSVVFIDEIDGVVSQRGAKEEETTIRMKNELLQMMDGVSSDPGRTVLIIGATNRPFLLDEAARRRLTKRVLVPLPDKEARREQIRKLVSKDDGGLSGLQEGDLEVMAEKTEGFNGSDIASLCSTATRKVFRELKDEYGGPHKIPVGVKRRAIRVDDLLSAAAQTHPSVSKESLADFERFENEFGAS</sequence>
<dbReference type="Pfam" id="PF17862">
    <property type="entry name" value="AAA_lid_3"/>
    <property type="match status" value="1"/>
</dbReference>
<dbReference type="SUPFAM" id="SSF52540">
    <property type="entry name" value="P-loop containing nucleoside triphosphate hydrolases"/>
    <property type="match status" value="1"/>
</dbReference>
<name>A0A0G4IAP8_9ALVE</name>
<dbReference type="InterPro" id="IPR003593">
    <property type="entry name" value="AAA+_ATPase"/>
</dbReference>
<dbReference type="PROSITE" id="PS00674">
    <property type="entry name" value="AAA"/>
    <property type="match status" value="1"/>
</dbReference>
<feature type="region of interest" description="Disordered" evidence="4">
    <location>
        <begin position="244"/>
        <end position="289"/>
    </location>
</feature>
<dbReference type="Pfam" id="PF09336">
    <property type="entry name" value="Vps4_C"/>
    <property type="match status" value="1"/>
</dbReference>
<reference evidence="6" key="1">
    <citation type="submission" date="2014-11" db="EMBL/GenBank/DDBJ databases">
        <authorList>
            <person name="Otto D Thomas"/>
            <person name="Naeem Raeece"/>
        </authorList>
    </citation>
    <scope>NUCLEOTIDE SEQUENCE</scope>
</reference>
<feature type="compositionally biased region" description="Basic and acidic residues" evidence="4">
    <location>
        <begin position="244"/>
        <end position="255"/>
    </location>
</feature>
<organism evidence="6">
    <name type="scientific">Chromera velia CCMP2878</name>
    <dbReference type="NCBI Taxonomy" id="1169474"/>
    <lineage>
        <taxon>Eukaryota</taxon>
        <taxon>Sar</taxon>
        <taxon>Alveolata</taxon>
        <taxon>Colpodellida</taxon>
        <taxon>Chromeraceae</taxon>
        <taxon>Chromera</taxon>
    </lineage>
</organism>
<dbReference type="InterPro" id="IPR050304">
    <property type="entry name" value="MT-severing_AAA_ATPase"/>
</dbReference>
<dbReference type="GO" id="GO:0016887">
    <property type="term" value="F:ATP hydrolysis activity"/>
    <property type="evidence" value="ECO:0007669"/>
    <property type="project" value="InterPro"/>
</dbReference>
<accession>A0A0G4IAP8</accession>
<dbReference type="InterPro" id="IPR041569">
    <property type="entry name" value="AAA_lid_3"/>
</dbReference>
<evidence type="ECO:0000256" key="1">
    <source>
        <dbReference type="ARBA" id="ARBA00022741"/>
    </source>
</evidence>
<evidence type="ECO:0000313" key="6">
    <source>
        <dbReference type="EMBL" id="CEM54245.1"/>
    </source>
</evidence>
<comment type="similarity">
    <text evidence="3">Belongs to the AAA ATPase family.</text>
</comment>
<proteinExistence type="inferred from homology"/>
<dbReference type="PANTHER" id="PTHR23074:SF83">
    <property type="entry name" value="VACUOLAR PROTEIN SORTING-ASSOCIATED PROTEIN 4A"/>
    <property type="match status" value="1"/>
</dbReference>
<feature type="compositionally biased region" description="Basic and acidic residues" evidence="4">
    <location>
        <begin position="279"/>
        <end position="289"/>
    </location>
</feature>
<keyword evidence="1 3" id="KW-0547">Nucleotide-binding</keyword>
<evidence type="ECO:0000259" key="5">
    <source>
        <dbReference type="SMART" id="SM00382"/>
    </source>
</evidence>
<feature type="compositionally biased region" description="Basic and acidic residues" evidence="4">
    <location>
        <begin position="215"/>
        <end position="230"/>
    </location>
</feature>
<dbReference type="GO" id="GO:0005524">
    <property type="term" value="F:ATP binding"/>
    <property type="evidence" value="ECO:0007669"/>
    <property type="project" value="UniProtKB-KW"/>
</dbReference>
<dbReference type="InterPro" id="IPR027417">
    <property type="entry name" value="P-loop_NTPase"/>
</dbReference>
<feature type="region of interest" description="Disordered" evidence="4">
    <location>
        <begin position="156"/>
        <end position="232"/>
    </location>
</feature>
<evidence type="ECO:0000256" key="2">
    <source>
        <dbReference type="ARBA" id="ARBA00022840"/>
    </source>
</evidence>
<dbReference type="VEuPathDB" id="CryptoDB:Cvel_12623"/>